<dbReference type="Pfam" id="PF14033">
    <property type="entry name" value="DUF4246"/>
    <property type="match status" value="1"/>
</dbReference>
<keyword evidence="4" id="KW-1185">Reference proteome</keyword>
<dbReference type="InterPro" id="IPR025340">
    <property type="entry name" value="DUF4246"/>
</dbReference>
<dbReference type="AlphaFoldDB" id="A0A1Y2I801"/>
<dbReference type="Proteomes" id="UP000193067">
    <property type="component" value="Unassembled WGS sequence"/>
</dbReference>
<sequence length="582" mass="66951">MARTSLIRRVREVERDSQSLEFPSPFIFIDRDPITLIELRMRTFSGMIRSKPDWWVKIHDPELVAKWRQEMIDQDRDAVEKLWGGEERFEHGRGKKQWPRDKISDTQLKYIFEQLKYESSQRDDETGIFAAAIPKVYESRSLIPADLKSALVSGVSDLESVPEEEKDWHPGTNKQVLDLVHPSLYCLRIGESLVRRKDASGADVVSVLNKEDYASQRPDFAGVEEFVSSDYQWLPTDFEVAGDGSVTVQPLGYINNLHPIKHRSLYNTIASVLGRFVPLFNKVLSDMLNPEPALAISPDPLKWYNHIQVPEFDYPRPFEEDPCEQWAHDERWPLIPEPVPFSPPDSDGRIEFNLNGRTVQVIVKLANIHLTPDNPTYPGGSWHVEGMANEKIVATGLYYYACENITESRLSFRTVVGEGDESGLWMSYVENDDQGWYSAFGFSGGQGMNQVLGHIVAEEDKCVAFPNIYQHRVEPFELADPSKPGHRKILCFFLVDPLQRILSTSDVPPQQEDWSMSEMVRAPALRELPVELFEAVADYARQNTISRKEAEEHRERLMKERAHFVVEHNEKVFELEFNMCEH</sequence>
<feature type="domain" description="DUF4246" evidence="2">
    <location>
        <begin position="21"/>
        <end position="70"/>
    </location>
</feature>
<reference evidence="3 4" key="1">
    <citation type="journal article" date="2015" name="Biotechnol. Biofuels">
        <title>Enhanced degradation of softwood versus hardwood by the white-rot fungus Pycnoporus coccineus.</title>
        <authorList>
            <person name="Couturier M."/>
            <person name="Navarro D."/>
            <person name="Chevret D."/>
            <person name="Henrissat B."/>
            <person name="Piumi F."/>
            <person name="Ruiz-Duenas F.J."/>
            <person name="Martinez A.T."/>
            <person name="Grigoriev I.V."/>
            <person name="Riley R."/>
            <person name="Lipzen A."/>
            <person name="Berrin J.G."/>
            <person name="Master E.R."/>
            <person name="Rosso M.N."/>
        </authorList>
    </citation>
    <scope>NUCLEOTIDE SEQUENCE [LARGE SCALE GENOMIC DNA]</scope>
    <source>
        <strain evidence="3 4">BRFM310</strain>
    </source>
</reference>
<dbReference type="InterPro" id="IPR049192">
    <property type="entry name" value="DUF4246_C"/>
</dbReference>
<dbReference type="EMBL" id="KZ084154">
    <property type="protein sequence ID" value="OSC97245.1"/>
    <property type="molecule type" value="Genomic_DNA"/>
</dbReference>
<evidence type="ECO:0000313" key="3">
    <source>
        <dbReference type="EMBL" id="OSC97245.1"/>
    </source>
</evidence>
<evidence type="ECO:0000313" key="4">
    <source>
        <dbReference type="Proteomes" id="UP000193067"/>
    </source>
</evidence>
<feature type="domain" description="DUF4246" evidence="1">
    <location>
        <begin position="107"/>
        <end position="516"/>
    </location>
</feature>
<protein>
    <submittedName>
        <fullName evidence="3">Uncharacterized protein</fullName>
    </submittedName>
</protein>
<proteinExistence type="predicted"/>
<evidence type="ECO:0000259" key="1">
    <source>
        <dbReference type="Pfam" id="PF14033"/>
    </source>
</evidence>
<dbReference type="OrthoDB" id="415532at2759"/>
<accession>A0A1Y2I801</accession>
<dbReference type="PANTHER" id="PTHR33119">
    <property type="entry name" value="IFI3P"/>
    <property type="match status" value="1"/>
</dbReference>
<gene>
    <name evidence="3" type="ORF">PYCCODRAFT_1399071</name>
</gene>
<dbReference type="InterPro" id="IPR049207">
    <property type="entry name" value="DUF4246_N"/>
</dbReference>
<name>A0A1Y2I801_TRAC3</name>
<evidence type="ECO:0000259" key="2">
    <source>
        <dbReference type="Pfam" id="PF21666"/>
    </source>
</evidence>
<dbReference type="PANTHER" id="PTHR33119:SF1">
    <property type="entry name" value="FE2OG DIOXYGENASE DOMAIN-CONTAINING PROTEIN"/>
    <property type="match status" value="1"/>
</dbReference>
<dbReference type="Pfam" id="PF21666">
    <property type="entry name" value="DUF4246_N"/>
    <property type="match status" value="1"/>
</dbReference>
<dbReference type="STRING" id="1353009.A0A1Y2I801"/>
<organism evidence="3 4">
    <name type="scientific">Trametes coccinea (strain BRFM310)</name>
    <name type="common">Pycnoporus coccineus</name>
    <dbReference type="NCBI Taxonomy" id="1353009"/>
    <lineage>
        <taxon>Eukaryota</taxon>
        <taxon>Fungi</taxon>
        <taxon>Dikarya</taxon>
        <taxon>Basidiomycota</taxon>
        <taxon>Agaricomycotina</taxon>
        <taxon>Agaricomycetes</taxon>
        <taxon>Polyporales</taxon>
        <taxon>Polyporaceae</taxon>
        <taxon>Trametes</taxon>
    </lineage>
</organism>